<dbReference type="Pfam" id="PF18481">
    <property type="entry name" value="DUF5616"/>
    <property type="match status" value="1"/>
</dbReference>
<dbReference type="RefSeq" id="WP_154502983.1">
    <property type="nucleotide sequence ID" value="NZ_VUMN01000004.1"/>
</dbReference>
<comment type="caution">
    <text evidence="3">The sequence shown here is derived from an EMBL/GenBank/DDBJ whole genome shotgun (WGS) entry which is preliminary data.</text>
</comment>
<dbReference type="Pfam" id="PF04256">
    <property type="entry name" value="DUF434"/>
    <property type="match status" value="1"/>
</dbReference>
<accession>A0A7X2NR16</accession>
<keyword evidence="4" id="KW-1185">Reference proteome</keyword>
<dbReference type="InterPro" id="IPR007368">
    <property type="entry name" value="DUF434"/>
</dbReference>
<evidence type="ECO:0000313" key="4">
    <source>
        <dbReference type="Proteomes" id="UP000461880"/>
    </source>
</evidence>
<dbReference type="PANTHER" id="PTHR42252:SF1">
    <property type="entry name" value="DUF434 DOMAIN-CONTAINING PROTEIN"/>
    <property type="match status" value="1"/>
</dbReference>
<feature type="domain" description="DUF434" evidence="1">
    <location>
        <begin position="28"/>
        <end position="78"/>
    </location>
</feature>
<dbReference type="AlphaFoldDB" id="A0A7X2NR16"/>
<dbReference type="PANTHER" id="PTHR42252">
    <property type="entry name" value="DUF5616 DOMAIN-CONTAINING PROTEIN"/>
    <property type="match status" value="1"/>
</dbReference>
<feature type="domain" description="DUF5616" evidence="2">
    <location>
        <begin position="86"/>
        <end position="218"/>
    </location>
</feature>
<reference evidence="3 4" key="1">
    <citation type="submission" date="2019-08" db="EMBL/GenBank/DDBJ databases">
        <title>In-depth cultivation of the pig gut microbiome towards novel bacterial diversity and tailored functional studies.</title>
        <authorList>
            <person name="Wylensek D."/>
            <person name="Hitch T.C.A."/>
            <person name="Clavel T."/>
        </authorList>
    </citation>
    <scope>NUCLEOTIDE SEQUENCE [LARGE SCALE GENOMIC DNA]</scope>
    <source>
        <strain evidence="3 4">Oil+RF-744-GAM-WT-6</strain>
    </source>
</reference>
<evidence type="ECO:0000259" key="1">
    <source>
        <dbReference type="Pfam" id="PF04256"/>
    </source>
</evidence>
<proteinExistence type="predicted"/>
<evidence type="ECO:0000259" key="2">
    <source>
        <dbReference type="Pfam" id="PF18481"/>
    </source>
</evidence>
<protein>
    <submittedName>
        <fullName evidence="3">DUF434 domain-containing protein</fullName>
    </submittedName>
</protein>
<organism evidence="3 4">
    <name type="scientific">Stecheria intestinalis</name>
    <dbReference type="NCBI Taxonomy" id="2606630"/>
    <lineage>
        <taxon>Bacteria</taxon>
        <taxon>Bacillati</taxon>
        <taxon>Bacillota</taxon>
        <taxon>Erysipelotrichia</taxon>
        <taxon>Erysipelotrichales</taxon>
        <taxon>Erysipelotrichaceae</taxon>
        <taxon>Stecheria</taxon>
    </lineage>
</organism>
<evidence type="ECO:0000313" key="3">
    <source>
        <dbReference type="EMBL" id="MSS57840.1"/>
    </source>
</evidence>
<gene>
    <name evidence="3" type="ORF">FYJ51_02850</name>
</gene>
<name>A0A7X2NR16_9FIRM</name>
<dbReference type="InterPro" id="IPR041652">
    <property type="entry name" value="DUF5616"/>
</dbReference>
<sequence length="235" mass="26509">MKNVRRGFSPEDEKLFSEEELRKISLCAYETAFLLERGYPLKSAVTYTSNHRLLAERQRNALARMTACPCRLKLRQQKQMDHLDPGCTVNIDAFNAVVIMETALSHSILLRCMDGCIRDLSGLSGTYSIISATDEAIARILNKLKKEQAASAVFWIDEPVSNSGRLREHLAAGAEALSFPAEFRMVHDADYALKKLDHVISGDSQVIEECISWYNLYQDLIADMPDPWIAELSPR</sequence>
<dbReference type="Proteomes" id="UP000461880">
    <property type="component" value="Unassembled WGS sequence"/>
</dbReference>
<dbReference type="EMBL" id="VUMN01000004">
    <property type="protein sequence ID" value="MSS57840.1"/>
    <property type="molecule type" value="Genomic_DNA"/>
</dbReference>